<accession>F0YAH2</accession>
<organism evidence="2">
    <name type="scientific">Aureococcus anophagefferens</name>
    <name type="common">Harmful bloom alga</name>
    <dbReference type="NCBI Taxonomy" id="44056"/>
    <lineage>
        <taxon>Eukaryota</taxon>
        <taxon>Sar</taxon>
        <taxon>Stramenopiles</taxon>
        <taxon>Ochrophyta</taxon>
        <taxon>Pelagophyceae</taxon>
        <taxon>Pelagomonadales</taxon>
        <taxon>Pelagomonadaceae</taxon>
        <taxon>Aureococcus</taxon>
    </lineage>
</organism>
<dbReference type="EMBL" id="GL833129">
    <property type="protein sequence ID" value="EGB07931.1"/>
    <property type="molecule type" value="Genomic_DNA"/>
</dbReference>
<dbReference type="Pfam" id="PF08238">
    <property type="entry name" value="Sel1"/>
    <property type="match status" value="4"/>
</dbReference>
<evidence type="ECO:0008006" key="3">
    <source>
        <dbReference type="Google" id="ProtNLM"/>
    </source>
</evidence>
<dbReference type="InParanoid" id="F0YAH2"/>
<dbReference type="KEGG" id="aaf:AURANDRAFT_15095"/>
<dbReference type="Gene3D" id="1.25.40.10">
    <property type="entry name" value="Tetratricopeptide repeat domain"/>
    <property type="match status" value="1"/>
</dbReference>
<dbReference type="InterPro" id="IPR011990">
    <property type="entry name" value="TPR-like_helical_dom_sf"/>
</dbReference>
<gene>
    <name evidence="1" type="ORF">AURANDRAFT_15095</name>
</gene>
<feature type="non-terminal residue" evidence="1">
    <location>
        <position position="134"/>
    </location>
</feature>
<reference evidence="1 2" key="1">
    <citation type="journal article" date="2011" name="Proc. Natl. Acad. Sci. U.S.A.">
        <title>Niche of harmful alga Aureococcus anophagefferens revealed through ecogenomics.</title>
        <authorList>
            <person name="Gobler C.J."/>
            <person name="Berry D.L."/>
            <person name="Dyhrman S.T."/>
            <person name="Wilhelm S.W."/>
            <person name="Salamov A."/>
            <person name="Lobanov A.V."/>
            <person name="Zhang Y."/>
            <person name="Collier J.L."/>
            <person name="Wurch L.L."/>
            <person name="Kustka A.B."/>
            <person name="Dill B.D."/>
            <person name="Shah M."/>
            <person name="VerBerkmoes N.C."/>
            <person name="Kuo A."/>
            <person name="Terry A."/>
            <person name="Pangilinan J."/>
            <person name="Lindquist E.A."/>
            <person name="Lucas S."/>
            <person name="Paulsen I.T."/>
            <person name="Hattenrath-Lehmann T.K."/>
            <person name="Talmage S.C."/>
            <person name="Walker E.A."/>
            <person name="Koch F."/>
            <person name="Burson A.M."/>
            <person name="Marcoval M.A."/>
            <person name="Tang Y.Z."/>
            <person name="Lecleir G.R."/>
            <person name="Coyne K.J."/>
            <person name="Berg G.M."/>
            <person name="Bertrand E.M."/>
            <person name="Saito M.A."/>
            <person name="Gladyshev V.N."/>
            <person name="Grigoriev I.V."/>
        </authorList>
    </citation>
    <scope>NUCLEOTIDE SEQUENCE [LARGE SCALE GENOMIC DNA]</scope>
    <source>
        <strain evidence="2">CCMP 1984</strain>
    </source>
</reference>
<dbReference type="eggNOG" id="KOG1550">
    <property type="taxonomic scope" value="Eukaryota"/>
</dbReference>
<evidence type="ECO:0000313" key="1">
    <source>
        <dbReference type="EMBL" id="EGB07931.1"/>
    </source>
</evidence>
<dbReference type="RefSeq" id="XP_009037304.1">
    <property type="nucleotide sequence ID" value="XM_009039056.1"/>
</dbReference>
<dbReference type="Proteomes" id="UP000002729">
    <property type="component" value="Unassembled WGS sequence"/>
</dbReference>
<dbReference type="PANTHER" id="PTHR45011">
    <property type="entry name" value="DAP3-BINDING CELL DEATH ENHANCER 1"/>
    <property type="match status" value="1"/>
</dbReference>
<evidence type="ECO:0000313" key="2">
    <source>
        <dbReference type="Proteomes" id="UP000002729"/>
    </source>
</evidence>
<dbReference type="OrthoDB" id="2384430at2759"/>
<protein>
    <recommendedName>
        <fullName evidence="3">HCP-like protein</fullName>
    </recommendedName>
</protein>
<dbReference type="AlphaFoldDB" id="F0YAH2"/>
<feature type="non-terminal residue" evidence="1">
    <location>
        <position position="1"/>
    </location>
</feature>
<dbReference type="InterPro" id="IPR052748">
    <property type="entry name" value="ISR_Activator"/>
</dbReference>
<dbReference type="GeneID" id="20218469"/>
<name>F0YAH2_AURAN</name>
<sequence length="134" mass="14973">LGEAYYRGTLGLKRSAKKAFKIYKRGEELGNMKAMDKLAWMYEKGDGVKSDKSKAMQLFRTAADGGFPHAQHNFAVKLEISGNFTEAGRYYKLAAEQGSAPAEYMMGIYCWLGRGMDIDLEEAKRWLKSAAARG</sequence>
<proteinExistence type="predicted"/>
<dbReference type="OMA" id="FEMWTEA"/>
<keyword evidence="2" id="KW-1185">Reference proteome</keyword>
<dbReference type="SMART" id="SM00671">
    <property type="entry name" value="SEL1"/>
    <property type="match status" value="4"/>
</dbReference>
<dbReference type="PANTHER" id="PTHR45011:SF1">
    <property type="entry name" value="DAP3-BINDING CELL DEATH ENHANCER 1"/>
    <property type="match status" value="1"/>
</dbReference>
<dbReference type="InterPro" id="IPR006597">
    <property type="entry name" value="Sel1-like"/>
</dbReference>
<dbReference type="SUPFAM" id="SSF81901">
    <property type="entry name" value="HCP-like"/>
    <property type="match status" value="1"/>
</dbReference>